<evidence type="ECO:0000256" key="1">
    <source>
        <dbReference type="SAM" id="MobiDB-lite"/>
    </source>
</evidence>
<evidence type="ECO:0000313" key="3">
    <source>
        <dbReference type="Proteomes" id="UP001213000"/>
    </source>
</evidence>
<feature type="region of interest" description="Disordered" evidence="1">
    <location>
        <begin position="40"/>
        <end position="74"/>
    </location>
</feature>
<reference evidence="2" key="1">
    <citation type="submission" date="2022-07" db="EMBL/GenBank/DDBJ databases">
        <title>Genome Sequence of Leucocoprinus birnbaumii.</title>
        <authorList>
            <person name="Buettner E."/>
        </authorList>
    </citation>
    <scope>NUCLEOTIDE SEQUENCE</scope>
    <source>
        <strain evidence="2">VT141</strain>
    </source>
</reference>
<feature type="compositionally biased region" description="Basic and acidic residues" evidence="1">
    <location>
        <begin position="56"/>
        <end position="74"/>
    </location>
</feature>
<feature type="compositionally biased region" description="Low complexity" evidence="1">
    <location>
        <begin position="206"/>
        <end position="218"/>
    </location>
</feature>
<feature type="compositionally biased region" description="Basic and acidic residues" evidence="1">
    <location>
        <begin position="119"/>
        <end position="128"/>
    </location>
</feature>
<comment type="caution">
    <text evidence="2">The sequence shown here is derived from an EMBL/GenBank/DDBJ whole genome shotgun (WGS) entry which is preliminary data.</text>
</comment>
<evidence type="ECO:0000313" key="2">
    <source>
        <dbReference type="EMBL" id="KAJ3568417.1"/>
    </source>
</evidence>
<feature type="compositionally biased region" description="Polar residues" evidence="1">
    <location>
        <begin position="161"/>
        <end position="170"/>
    </location>
</feature>
<dbReference type="AlphaFoldDB" id="A0AAD5VTK4"/>
<protein>
    <submittedName>
        <fullName evidence="2">Uncharacterized protein</fullName>
    </submittedName>
</protein>
<name>A0AAD5VTK4_9AGAR</name>
<accession>A0AAD5VTK4</accession>
<gene>
    <name evidence="2" type="ORF">NP233_g5729</name>
</gene>
<proteinExistence type="predicted"/>
<dbReference type="Proteomes" id="UP001213000">
    <property type="component" value="Unassembled WGS sequence"/>
</dbReference>
<feature type="region of interest" description="Disordered" evidence="1">
    <location>
        <begin position="113"/>
        <end position="245"/>
    </location>
</feature>
<dbReference type="EMBL" id="JANIEX010000347">
    <property type="protein sequence ID" value="KAJ3568417.1"/>
    <property type="molecule type" value="Genomic_DNA"/>
</dbReference>
<keyword evidence="3" id="KW-1185">Reference proteome</keyword>
<sequence length="245" mass="27210">MVSIFRKSSIKRVEEEILKESKAEEGAVKQVIKDLSRLERETRKARKSAGNADTTLSRREQYEHKTAKDMNDAIHEHDLATVKLRAAEKDAELKHKHYEKLTKELEAKKSVVETAMRSQTEHNQERQTKLAQMRGVAVKEGEPWSPRLPDSNGHDGLPGQSGPSVKNNGQAPGYGLDYNHTAVDSEGNPRDGHAQNGMDHVRNGVPAPNEMAPAPNEMVPGQNEMVPPQNGMVPVTSDFPGHYQV</sequence>
<organism evidence="2 3">
    <name type="scientific">Leucocoprinus birnbaumii</name>
    <dbReference type="NCBI Taxonomy" id="56174"/>
    <lineage>
        <taxon>Eukaryota</taxon>
        <taxon>Fungi</taxon>
        <taxon>Dikarya</taxon>
        <taxon>Basidiomycota</taxon>
        <taxon>Agaricomycotina</taxon>
        <taxon>Agaricomycetes</taxon>
        <taxon>Agaricomycetidae</taxon>
        <taxon>Agaricales</taxon>
        <taxon>Agaricineae</taxon>
        <taxon>Agaricaceae</taxon>
        <taxon>Leucocoprinus</taxon>
    </lineage>
</organism>